<dbReference type="SMART" id="SM00543">
    <property type="entry name" value="MIF4G"/>
    <property type="match status" value="1"/>
</dbReference>
<accession>E0S6W4</accession>
<dbReference type="GO" id="GO:0016281">
    <property type="term" value="C:eukaryotic translation initiation factor 4F complex"/>
    <property type="evidence" value="ECO:0007669"/>
    <property type="project" value="TreeGrafter"/>
</dbReference>
<dbReference type="GO" id="GO:0003729">
    <property type="term" value="F:mRNA binding"/>
    <property type="evidence" value="ECO:0007669"/>
    <property type="project" value="TreeGrafter"/>
</dbReference>
<reference evidence="3 4" key="2">
    <citation type="journal article" date="2012" name="Proc. Natl. Acad. Sci. U.S.A.">
        <title>Gain and loss of multiple functionally related, horizontally transferred genes in the reduced genomes of two microsporidian parasites.</title>
        <authorList>
            <person name="Pombert J.-F."/>
            <person name="Selman M."/>
            <person name="Burki F."/>
            <person name="Bardell F.T."/>
            <person name="Farinelli L."/>
            <person name="Solter L.F."/>
            <person name="Whitman D.W."/>
            <person name="Weiss L.M."/>
            <person name="Corradi N."/>
            <person name="Keeling P.J."/>
        </authorList>
    </citation>
    <scope>NUCLEOTIDE SEQUENCE [LARGE SCALE GENOMIC DNA]</scope>
    <source>
        <strain evidence="3 4">ATCC 50506</strain>
    </source>
</reference>
<evidence type="ECO:0000256" key="1">
    <source>
        <dbReference type="SAM" id="MobiDB-lite"/>
    </source>
</evidence>
<name>E0S6W4_ENCIT</name>
<dbReference type="Gene3D" id="1.25.40.180">
    <property type="match status" value="2"/>
</dbReference>
<feature type="region of interest" description="Disordered" evidence="1">
    <location>
        <begin position="37"/>
        <end position="118"/>
    </location>
</feature>
<sequence length="611" mass="71047">MIKKIIHRPKKPLFVFRREESLLYGPRVKSAPPIEINFETPTRVEPKPAARFTRPDGTPIREEDLIDSTDSDASSESSVEAENKIEDVPPETNANAEIHEEEEVECKEEKPIQKDDRPSLEDRALMLNNLLKRFSEQRITERRGPCYKIDEILNTKERTAIPLELKIRIRRELKGVYRPDSSRKDTCIEQARLEFNRLTAKNIGLVIKNLKSIRVGTIEEMKEVSNILFDKAISEPTFVKYYALVVLDLKKEWQSEEEKSRDVSQTVFFGTLLTLTLKTLENKERWGDEYKKKKDMTFEERIAYEEKLEEAETERYIKKRRTLGTIDFLSSLYSLNVISYVHMNACINTLMKSDDPENIEVLCYLIDNIGEKLVVSGKEHIISMICSSLVQKKSNYTNRIRYMIESLLDKKNSWKSKELKAVNVFSCLEVENDYGNTQDPESQEPHKEDVLPFLASLSEELSMAYEDDDKELLSDNLQSGETKFGVVPFYLSYFQEAISNHKISDLFFDFFISFRNTASITEGQLKEVLLSLKNELEILKIDFPISPKKYAELITKLRVSKIISQSLLEELKTPDYDARIGDLILKWYRSDKDREKALTIFPRETIENLTK</sequence>
<evidence type="ECO:0000313" key="3">
    <source>
        <dbReference type="EMBL" id="ADM11449.1"/>
    </source>
</evidence>
<proteinExistence type="predicted"/>
<organism evidence="3 4">
    <name type="scientific">Encephalitozoon intestinalis (strain ATCC 50506)</name>
    <name type="common">Microsporidian parasite</name>
    <name type="synonym">Septata intestinalis</name>
    <dbReference type="NCBI Taxonomy" id="876142"/>
    <lineage>
        <taxon>Eukaryota</taxon>
        <taxon>Fungi</taxon>
        <taxon>Fungi incertae sedis</taxon>
        <taxon>Microsporidia</taxon>
        <taxon>Unikaryonidae</taxon>
        <taxon>Encephalitozoon</taxon>
    </lineage>
</organism>
<protein>
    <submittedName>
        <fullName evidence="3">Transcription initiation factor 4F subunit-like protein</fullName>
    </submittedName>
</protein>
<dbReference type="AlphaFoldDB" id="E0S6W4"/>
<evidence type="ECO:0000313" key="4">
    <source>
        <dbReference type="Proteomes" id="UP000002313"/>
    </source>
</evidence>
<dbReference type="KEGG" id="ein:Eint_041620"/>
<feature type="compositionally biased region" description="Low complexity" evidence="1">
    <location>
        <begin position="71"/>
        <end position="80"/>
    </location>
</feature>
<keyword evidence="4" id="KW-1185">Reference proteome</keyword>
<feature type="compositionally biased region" description="Basic and acidic residues" evidence="1">
    <location>
        <begin position="107"/>
        <end position="118"/>
    </location>
</feature>
<dbReference type="OrthoDB" id="514777at2759"/>
<dbReference type="InterPro" id="IPR016024">
    <property type="entry name" value="ARM-type_fold"/>
</dbReference>
<dbReference type="HOGENOM" id="CLU_446896_0_0_1"/>
<dbReference type="InterPro" id="IPR003890">
    <property type="entry name" value="MIF4G-like_typ-3"/>
</dbReference>
<dbReference type="PANTHER" id="PTHR23253:SF78">
    <property type="entry name" value="EUKARYOTIC TRANSLATION INITIATION FACTOR 4G1, ISOFORM B-RELATED"/>
    <property type="match status" value="1"/>
</dbReference>
<dbReference type="EMBL" id="CP001945">
    <property type="protein sequence ID" value="ADM11449.1"/>
    <property type="molecule type" value="Genomic_DNA"/>
</dbReference>
<feature type="domain" description="MIF4G" evidence="2">
    <location>
        <begin position="188"/>
        <end position="414"/>
    </location>
</feature>
<dbReference type="Pfam" id="PF02854">
    <property type="entry name" value="MIF4G"/>
    <property type="match status" value="1"/>
</dbReference>
<dbReference type="GO" id="GO:0003743">
    <property type="term" value="F:translation initiation factor activity"/>
    <property type="evidence" value="ECO:0007669"/>
    <property type="project" value="UniProtKB-KW"/>
</dbReference>
<evidence type="ECO:0000259" key="2">
    <source>
        <dbReference type="SMART" id="SM00543"/>
    </source>
</evidence>
<gene>
    <name evidence="3" type="ORF">Eint_041620</name>
</gene>
<dbReference type="GeneID" id="9699052"/>
<dbReference type="PANTHER" id="PTHR23253">
    <property type="entry name" value="EUKARYOTIC TRANSLATION INITIATION FACTOR 4 GAMMA"/>
    <property type="match status" value="1"/>
</dbReference>
<dbReference type="RefSeq" id="XP_003072809.1">
    <property type="nucleotide sequence ID" value="XM_003072763.1"/>
</dbReference>
<dbReference type="VEuPathDB" id="MicrosporidiaDB:Eint_041620"/>
<reference evidence="3 4" key="1">
    <citation type="journal article" date="2010" name="Nat. Commun.">
        <title>The complete sequence of the smallest known nuclear genome from the microsporidian Encephalitozoon intestinalis.</title>
        <authorList>
            <person name="Corradi N."/>
            <person name="Pombert J.-F."/>
            <person name="Farinelli L."/>
            <person name="Didier E.S."/>
            <person name="Keeling P.J."/>
        </authorList>
    </citation>
    <scope>NUCLEOTIDE SEQUENCE [LARGE SCALE GENOMIC DNA]</scope>
    <source>
        <strain evidence="3 4">ATCC 50506</strain>
    </source>
</reference>
<dbReference type="Proteomes" id="UP000002313">
    <property type="component" value="Chromosome IV"/>
</dbReference>
<dbReference type="SUPFAM" id="SSF48371">
    <property type="entry name" value="ARM repeat"/>
    <property type="match status" value="1"/>
</dbReference>